<organism evidence="2 3">
    <name type="scientific">Parazoarcus communis SWub3 = DSM 12120</name>
    <dbReference type="NCBI Taxonomy" id="1121029"/>
    <lineage>
        <taxon>Bacteria</taxon>
        <taxon>Pseudomonadati</taxon>
        <taxon>Pseudomonadota</taxon>
        <taxon>Betaproteobacteria</taxon>
        <taxon>Rhodocyclales</taxon>
        <taxon>Zoogloeaceae</taxon>
        <taxon>Parazoarcus</taxon>
    </lineage>
</organism>
<feature type="region of interest" description="Disordered" evidence="1">
    <location>
        <begin position="64"/>
        <end position="95"/>
    </location>
</feature>
<reference evidence="2 3" key="1">
    <citation type="submission" date="2018-06" db="EMBL/GenBank/DDBJ databases">
        <title>Azoarcus communis strain SWub3 genome.</title>
        <authorList>
            <person name="Zorraquino Salvo V."/>
            <person name="Toubiana D."/>
            <person name="Blumwald E."/>
        </authorList>
    </citation>
    <scope>NUCLEOTIDE SEQUENCE [LARGE SCALE GENOMIC DNA]</scope>
    <source>
        <strain evidence="2 3">SWub3</strain>
    </source>
</reference>
<dbReference type="RefSeq" id="WP_110522592.1">
    <property type="nucleotide sequence ID" value="NZ_QKOE01000001.1"/>
</dbReference>
<dbReference type="Proteomes" id="UP000248259">
    <property type="component" value="Unassembled WGS sequence"/>
</dbReference>
<evidence type="ECO:0000256" key="1">
    <source>
        <dbReference type="SAM" id="MobiDB-lite"/>
    </source>
</evidence>
<gene>
    <name evidence="2" type="ORF">DNK49_01810</name>
</gene>
<sequence>MPTPAQLVSGLALLALATKLYPAPAPWYWWHSRIDGQGHCAQISPGPGWIRGAGPFRDLRCTQAADARRQTSPPAIDPGQPEVRSISKKPIQSLD</sequence>
<keyword evidence="3" id="KW-1185">Reference proteome</keyword>
<proteinExistence type="predicted"/>
<dbReference type="EMBL" id="QKOE01000001">
    <property type="protein sequence ID" value="PZA18291.1"/>
    <property type="molecule type" value="Genomic_DNA"/>
</dbReference>
<name>A0A323V194_9RHOO</name>
<dbReference type="OrthoDB" id="6089671at2"/>
<evidence type="ECO:0000313" key="2">
    <source>
        <dbReference type="EMBL" id="PZA18291.1"/>
    </source>
</evidence>
<comment type="caution">
    <text evidence="2">The sequence shown here is derived from an EMBL/GenBank/DDBJ whole genome shotgun (WGS) entry which is preliminary data.</text>
</comment>
<accession>A0A323V194</accession>
<dbReference type="AlphaFoldDB" id="A0A323V194"/>
<evidence type="ECO:0000313" key="3">
    <source>
        <dbReference type="Proteomes" id="UP000248259"/>
    </source>
</evidence>
<protein>
    <submittedName>
        <fullName evidence="2">Uncharacterized protein</fullName>
    </submittedName>
</protein>